<dbReference type="OrthoDB" id="2688393at2759"/>
<protein>
    <submittedName>
        <fullName evidence="2">Uncharacterized protein</fullName>
    </submittedName>
</protein>
<evidence type="ECO:0000313" key="3">
    <source>
        <dbReference type="Proteomes" id="UP000054018"/>
    </source>
</evidence>
<dbReference type="EMBL" id="KN833708">
    <property type="protein sequence ID" value="KIK25439.1"/>
    <property type="molecule type" value="Genomic_DNA"/>
</dbReference>
<reference evidence="2 3" key="1">
    <citation type="submission" date="2014-04" db="EMBL/GenBank/DDBJ databases">
        <authorList>
            <consortium name="DOE Joint Genome Institute"/>
            <person name="Kuo A."/>
            <person name="Kohler A."/>
            <person name="Costa M.D."/>
            <person name="Nagy L.G."/>
            <person name="Floudas D."/>
            <person name="Copeland A."/>
            <person name="Barry K.W."/>
            <person name="Cichocki N."/>
            <person name="Veneault-Fourrey C."/>
            <person name="LaButti K."/>
            <person name="Lindquist E.A."/>
            <person name="Lipzen A."/>
            <person name="Lundell T."/>
            <person name="Morin E."/>
            <person name="Murat C."/>
            <person name="Sun H."/>
            <person name="Tunlid A."/>
            <person name="Henrissat B."/>
            <person name="Grigoriev I.V."/>
            <person name="Hibbett D.S."/>
            <person name="Martin F."/>
            <person name="Nordberg H.P."/>
            <person name="Cantor M.N."/>
            <person name="Hua S.X."/>
        </authorList>
    </citation>
    <scope>NUCLEOTIDE SEQUENCE [LARGE SCALE GENOMIC DNA]</scope>
    <source>
        <strain evidence="2 3">441</strain>
    </source>
</reference>
<sequence>MQIDFNDPLYDDWLDIQIDGIPYDTQELDLQDAPGPSEASSRNVECFPGASQSYPGRRTFMDQFFSDQYGELCKENLFYPSASQEDWQIALWLLCSCLSMAVIDGFFSLDLLSYMISDIQGISACS</sequence>
<reference evidence="3" key="2">
    <citation type="submission" date="2015-01" db="EMBL/GenBank/DDBJ databases">
        <title>Evolutionary Origins and Diversification of the Mycorrhizal Mutualists.</title>
        <authorList>
            <consortium name="DOE Joint Genome Institute"/>
            <consortium name="Mycorrhizal Genomics Consortium"/>
            <person name="Kohler A."/>
            <person name="Kuo A."/>
            <person name="Nagy L.G."/>
            <person name="Floudas D."/>
            <person name="Copeland A."/>
            <person name="Barry K.W."/>
            <person name="Cichocki N."/>
            <person name="Veneault-Fourrey C."/>
            <person name="LaButti K."/>
            <person name="Lindquist E.A."/>
            <person name="Lipzen A."/>
            <person name="Lundell T."/>
            <person name="Morin E."/>
            <person name="Murat C."/>
            <person name="Riley R."/>
            <person name="Ohm R."/>
            <person name="Sun H."/>
            <person name="Tunlid A."/>
            <person name="Henrissat B."/>
            <person name="Grigoriev I.V."/>
            <person name="Hibbett D.S."/>
            <person name="Martin F."/>
        </authorList>
    </citation>
    <scope>NUCLEOTIDE SEQUENCE [LARGE SCALE GENOMIC DNA]</scope>
    <source>
        <strain evidence="3">441</strain>
    </source>
</reference>
<dbReference type="HOGENOM" id="CLU_1982438_0_0_1"/>
<gene>
    <name evidence="2" type="ORF">PISMIDRAFT_96863</name>
</gene>
<accession>A0A0C9ZHI4</accession>
<feature type="region of interest" description="Disordered" evidence="1">
    <location>
        <begin position="30"/>
        <end position="50"/>
    </location>
</feature>
<dbReference type="Proteomes" id="UP000054018">
    <property type="component" value="Unassembled WGS sequence"/>
</dbReference>
<organism evidence="2 3">
    <name type="scientific">Pisolithus microcarpus 441</name>
    <dbReference type="NCBI Taxonomy" id="765257"/>
    <lineage>
        <taxon>Eukaryota</taxon>
        <taxon>Fungi</taxon>
        <taxon>Dikarya</taxon>
        <taxon>Basidiomycota</taxon>
        <taxon>Agaricomycotina</taxon>
        <taxon>Agaricomycetes</taxon>
        <taxon>Agaricomycetidae</taxon>
        <taxon>Boletales</taxon>
        <taxon>Sclerodermatineae</taxon>
        <taxon>Pisolithaceae</taxon>
        <taxon>Pisolithus</taxon>
    </lineage>
</organism>
<dbReference type="AlphaFoldDB" id="A0A0C9ZHI4"/>
<evidence type="ECO:0000313" key="2">
    <source>
        <dbReference type="EMBL" id="KIK25439.1"/>
    </source>
</evidence>
<name>A0A0C9ZHI4_9AGAM</name>
<proteinExistence type="predicted"/>
<evidence type="ECO:0000256" key="1">
    <source>
        <dbReference type="SAM" id="MobiDB-lite"/>
    </source>
</evidence>
<keyword evidence="3" id="KW-1185">Reference proteome</keyword>